<proteinExistence type="inferred from homology"/>
<protein>
    <submittedName>
        <fullName evidence="11">Putative emp24/gp25l/p24 family of membrane trafficking panstrongylus lignarius</fullName>
    </submittedName>
</protein>
<dbReference type="PANTHER" id="PTHR22811">
    <property type="entry name" value="TRANSMEMBRANE EMP24 DOMAIN-CONTAINING PROTEIN"/>
    <property type="match status" value="1"/>
</dbReference>
<sequence length="200" mass="23275">MLIVLFSYFIGLTGSIKFILIPNTIKCLREQINKDVLLIGEFNVSQVPGQQVDYVVTDSKQEILARNDNVKNGRFSVVTEREEMYEICFRCRATSQLFGKSHQISLLTMRGVEMNKVLEEEHDGLMTVENNLKRLENLANYTLDLFKILTENKYKMMNTNESTHFRVVCLGIFSVCWVVAMAALQLFHFRNYFRARKIIE</sequence>
<evidence type="ECO:0000256" key="4">
    <source>
        <dbReference type="ARBA" id="ARBA00022692"/>
    </source>
</evidence>
<dbReference type="InterPro" id="IPR009038">
    <property type="entry name" value="GOLD_dom"/>
</dbReference>
<keyword evidence="5" id="KW-0732">Signal</keyword>
<dbReference type="SMART" id="SM01190">
    <property type="entry name" value="EMP24_GP25L"/>
    <property type="match status" value="1"/>
</dbReference>
<dbReference type="GO" id="GO:0016020">
    <property type="term" value="C:membrane"/>
    <property type="evidence" value="ECO:0007669"/>
    <property type="project" value="UniProtKB-SubCell"/>
</dbReference>
<evidence type="ECO:0000256" key="8">
    <source>
        <dbReference type="RuleBase" id="RU003827"/>
    </source>
</evidence>
<accession>A0A4P6D9E6</accession>
<comment type="similarity">
    <text evidence="2 8">Belongs to the EMP24/GP25L family.</text>
</comment>
<keyword evidence="7 9" id="KW-0472">Membrane</keyword>
<evidence type="ECO:0000256" key="1">
    <source>
        <dbReference type="ARBA" id="ARBA00004479"/>
    </source>
</evidence>
<dbReference type="AlphaFoldDB" id="A0A4P6D9E6"/>
<dbReference type="PROSITE" id="PS50866">
    <property type="entry name" value="GOLD"/>
    <property type="match status" value="1"/>
</dbReference>
<keyword evidence="4 8" id="KW-0812">Transmembrane</keyword>
<dbReference type="EMBL" id="GHKJ01000882">
    <property type="protein sequence ID" value="MOY45912.1"/>
    <property type="molecule type" value="Transcribed_RNA"/>
</dbReference>
<evidence type="ECO:0000256" key="5">
    <source>
        <dbReference type="ARBA" id="ARBA00022729"/>
    </source>
</evidence>
<evidence type="ECO:0000256" key="2">
    <source>
        <dbReference type="ARBA" id="ARBA00007104"/>
    </source>
</evidence>
<name>A0A4P6D9E6_RHOPR</name>
<feature type="domain" description="GOLD" evidence="10">
    <location>
        <begin position="25"/>
        <end position="118"/>
    </location>
</feature>
<feature type="transmembrane region" description="Helical" evidence="9">
    <location>
        <begin position="165"/>
        <end position="187"/>
    </location>
</feature>
<keyword evidence="6 9" id="KW-1133">Transmembrane helix</keyword>
<dbReference type="InterPro" id="IPR015720">
    <property type="entry name" value="Emp24-like"/>
</dbReference>
<evidence type="ECO:0000256" key="9">
    <source>
        <dbReference type="SAM" id="Phobius"/>
    </source>
</evidence>
<evidence type="ECO:0000256" key="6">
    <source>
        <dbReference type="ARBA" id="ARBA00022989"/>
    </source>
</evidence>
<dbReference type="VEuPathDB" id="VectorBase:RPRC014185"/>
<evidence type="ECO:0000256" key="3">
    <source>
        <dbReference type="ARBA" id="ARBA00022473"/>
    </source>
</evidence>
<comment type="subcellular location">
    <subcellularLocation>
        <location evidence="1 8">Membrane</location>
        <topology evidence="1 8">Single-pass type I membrane protein</topology>
    </subcellularLocation>
</comment>
<reference evidence="11" key="1">
    <citation type="submission" date="2019-04" db="EMBL/GenBank/DDBJ databases">
        <title>Analysis of the testis transcriptome of the Chagas disease vector Rhodnius prolixus.</title>
        <authorList>
            <person name="Cesar J."/>
            <person name="Ribeiro J.M."/>
            <person name="Pereira M.H."/>
            <person name="Araujo R.N."/>
            <person name="Gontijo N.F."/>
            <person name="Pessoa G."/>
            <person name="Sant'Anna M.V."/>
            <person name="Sorgine M.H."/>
            <person name="Majerowicz D."/>
            <person name="Carvalho A.B."/>
            <person name="Braz G."/>
            <person name="Mesquita R."/>
            <person name="Lagerblad P.O."/>
            <person name="Koerich L.B."/>
        </authorList>
    </citation>
    <scope>NUCLEOTIDE SEQUENCE</scope>
</reference>
<evidence type="ECO:0000259" key="10">
    <source>
        <dbReference type="PROSITE" id="PS50866"/>
    </source>
</evidence>
<dbReference type="Pfam" id="PF01105">
    <property type="entry name" value="EMP24_GP25L"/>
    <property type="match status" value="1"/>
</dbReference>
<evidence type="ECO:0000313" key="11">
    <source>
        <dbReference type="EMBL" id="MOY45912.1"/>
    </source>
</evidence>
<evidence type="ECO:0000256" key="7">
    <source>
        <dbReference type="ARBA" id="ARBA00023136"/>
    </source>
</evidence>
<organism evidence="11">
    <name type="scientific">Rhodnius prolixus</name>
    <name type="common">Triatomid bug</name>
    <dbReference type="NCBI Taxonomy" id="13249"/>
    <lineage>
        <taxon>Eukaryota</taxon>
        <taxon>Metazoa</taxon>
        <taxon>Ecdysozoa</taxon>
        <taxon>Arthropoda</taxon>
        <taxon>Hexapoda</taxon>
        <taxon>Insecta</taxon>
        <taxon>Pterygota</taxon>
        <taxon>Neoptera</taxon>
        <taxon>Paraneoptera</taxon>
        <taxon>Hemiptera</taxon>
        <taxon>Heteroptera</taxon>
        <taxon>Panheteroptera</taxon>
        <taxon>Cimicomorpha</taxon>
        <taxon>Reduviidae</taxon>
        <taxon>Triatominae</taxon>
        <taxon>Rhodnius</taxon>
    </lineage>
</organism>
<keyword evidence="3" id="KW-0217">Developmental protein</keyword>